<dbReference type="GO" id="GO:0000166">
    <property type="term" value="F:nucleotide binding"/>
    <property type="evidence" value="ECO:0007669"/>
    <property type="project" value="UniProtKB-KW"/>
</dbReference>
<evidence type="ECO:0000256" key="10">
    <source>
        <dbReference type="HAMAP-Rule" id="MF_01405"/>
    </source>
</evidence>
<dbReference type="GO" id="GO:0005829">
    <property type="term" value="C:cytosol"/>
    <property type="evidence" value="ECO:0007669"/>
    <property type="project" value="TreeGrafter"/>
</dbReference>
<feature type="binding site" evidence="10">
    <location>
        <begin position="178"/>
        <end position="179"/>
    </location>
    <ligand>
        <name>substrate</name>
    </ligand>
</feature>
<dbReference type="GO" id="GO:0046872">
    <property type="term" value="F:metal ion binding"/>
    <property type="evidence" value="ECO:0007669"/>
    <property type="project" value="UniProtKB-KW"/>
</dbReference>
<dbReference type="GO" id="GO:0036222">
    <property type="term" value="F:XTP diphosphatase activity"/>
    <property type="evidence" value="ECO:0007669"/>
    <property type="project" value="UniProtKB-UniRule"/>
</dbReference>
<dbReference type="AlphaFoldDB" id="A0A9D1LUA5"/>
<dbReference type="FunFam" id="3.90.950.10:FF:000001">
    <property type="entry name" value="dITP/XTP pyrophosphatase"/>
    <property type="match status" value="1"/>
</dbReference>
<keyword evidence="3 10" id="KW-0479">Metal-binding</keyword>
<evidence type="ECO:0000256" key="7">
    <source>
        <dbReference type="ARBA" id="ARBA00023080"/>
    </source>
</evidence>
<dbReference type="GO" id="GO:0017111">
    <property type="term" value="F:ribonucleoside triphosphate phosphatase activity"/>
    <property type="evidence" value="ECO:0007669"/>
    <property type="project" value="InterPro"/>
</dbReference>
<dbReference type="HAMAP" id="MF_01405">
    <property type="entry name" value="Non_canon_purine_NTPase"/>
    <property type="match status" value="1"/>
</dbReference>
<comment type="function">
    <text evidence="10">Pyrophosphatase that catalyzes the hydrolysis of nucleoside triphosphates to their monophosphate derivatives, with a high preference for the non-canonical purine nucleotides XTP (xanthosine triphosphate), dITP (deoxyinosine triphosphate) and ITP. Seems to function as a house-cleaning enzyme that removes non-canonical purine nucleotides from the nucleotide pool, thus preventing their incorporation into DNA/RNA and avoiding chromosomal lesions.</text>
</comment>
<gene>
    <name evidence="12" type="ORF">IAB04_02765</name>
</gene>
<evidence type="ECO:0000256" key="4">
    <source>
        <dbReference type="ARBA" id="ARBA00022741"/>
    </source>
</evidence>
<keyword evidence="6 10" id="KW-0460">Magnesium</keyword>
<evidence type="ECO:0000313" key="13">
    <source>
        <dbReference type="Proteomes" id="UP000824111"/>
    </source>
</evidence>
<feature type="binding site" evidence="10">
    <location>
        <position position="173"/>
    </location>
    <ligand>
        <name>substrate</name>
    </ligand>
</feature>
<dbReference type="NCBIfam" id="TIGR00042">
    <property type="entry name" value="RdgB/HAM1 family non-canonical purine NTP pyrophosphatase"/>
    <property type="match status" value="1"/>
</dbReference>
<protein>
    <recommendedName>
        <fullName evidence="10">dITP/XTP pyrophosphatase</fullName>
        <ecNumber evidence="10">3.6.1.66</ecNumber>
    </recommendedName>
    <alternativeName>
        <fullName evidence="10">Non-canonical purine NTP pyrophosphatase</fullName>
    </alternativeName>
    <alternativeName>
        <fullName evidence="10">Non-standard purine NTP pyrophosphatase</fullName>
    </alternativeName>
    <alternativeName>
        <fullName evidence="10">Nucleoside-triphosphate diphosphatase</fullName>
    </alternativeName>
    <alternativeName>
        <fullName evidence="10">Nucleoside-triphosphate pyrophosphatase</fullName>
        <shortName evidence="10">NTPase</shortName>
    </alternativeName>
</protein>
<feature type="binding site" evidence="10">
    <location>
        <begin position="150"/>
        <end position="153"/>
    </location>
    <ligand>
        <name>substrate</name>
    </ligand>
</feature>
<comment type="subunit">
    <text evidence="2 10">Homodimer.</text>
</comment>
<dbReference type="EC" id="3.6.1.66" evidence="10"/>
<dbReference type="Pfam" id="PF01725">
    <property type="entry name" value="Ham1p_like"/>
    <property type="match status" value="1"/>
</dbReference>
<dbReference type="PANTHER" id="PTHR11067">
    <property type="entry name" value="INOSINE TRIPHOSPHATE PYROPHOSPHATASE/HAM1 PROTEIN"/>
    <property type="match status" value="1"/>
</dbReference>
<proteinExistence type="inferred from homology"/>
<evidence type="ECO:0000256" key="11">
    <source>
        <dbReference type="RuleBase" id="RU003781"/>
    </source>
</evidence>
<dbReference type="GO" id="GO:0009146">
    <property type="term" value="P:purine nucleoside triphosphate catabolic process"/>
    <property type="evidence" value="ECO:0007669"/>
    <property type="project" value="UniProtKB-UniRule"/>
</dbReference>
<dbReference type="EMBL" id="DVND01000071">
    <property type="protein sequence ID" value="HIU48265.1"/>
    <property type="molecule type" value="Genomic_DNA"/>
</dbReference>
<dbReference type="PANTHER" id="PTHR11067:SF9">
    <property type="entry name" value="INOSINE TRIPHOSPHATE PYROPHOSPHATASE"/>
    <property type="match status" value="1"/>
</dbReference>
<dbReference type="SUPFAM" id="SSF52972">
    <property type="entry name" value="ITPase-like"/>
    <property type="match status" value="1"/>
</dbReference>
<reference evidence="12" key="2">
    <citation type="journal article" date="2021" name="PeerJ">
        <title>Extensive microbial diversity within the chicken gut microbiome revealed by metagenomics and culture.</title>
        <authorList>
            <person name="Gilroy R."/>
            <person name="Ravi A."/>
            <person name="Getino M."/>
            <person name="Pursley I."/>
            <person name="Horton D.L."/>
            <person name="Alikhan N.F."/>
            <person name="Baker D."/>
            <person name="Gharbi K."/>
            <person name="Hall N."/>
            <person name="Watson M."/>
            <person name="Adriaenssens E.M."/>
            <person name="Foster-Nyarko E."/>
            <person name="Jarju S."/>
            <person name="Secka A."/>
            <person name="Antonio M."/>
            <person name="Oren A."/>
            <person name="Chaudhuri R.R."/>
            <person name="La Ragione R."/>
            <person name="Hildebrand F."/>
            <person name="Pallen M.J."/>
        </authorList>
    </citation>
    <scope>NUCLEOTIDE SEQUENCE</scope>
    <source>
        <strain evidence="12">ChiSjej4B22-9803</strain>
    </source>
</reference>
<dbReference type="InterPro" id="IPR029001">
    <property type="entry name" value="ITPase-like_fam"/>
</dbReference>
<sequence>MKIIAATKNRGKIREFQAILGGLGAEIVSQGDEGIDVDVVETGNSFIENALIKARAIAMLCDDAVLADDSGLCVDALDGRPGIFSARYAGADATDAEKMEKVLKELEGERDRSARFVSAVALILPDGREVTAQGEVRGYITEGPVGDGGFGYDPIFYSTELEKTFGQATDAEKNRVSHRGRALEQLYGKIQQMMGE</sequence>
<dbReference type="GO" id="GO:0036220">
    <property type="term" value="F:ITP diphosphatase activity"/>
    <property type="evidence" value="ECO:0007669"/>
    <property type="project" value="UniProtKB-UniRule"/>
</dbReference>
<dbReference type="InterPro" id="IPR002637">
    <property type="entry name" value="RdgB/HAM1"/>
</dbReference>
<keyword evidence="4 10" id="KW-0547">Nucleotide-binding</keyword>
<evidence type="ECO:0000256" key="5">
    <source>
        <dbReference type="ARBA" id="ARBA00022801"/>
    </source>
</evidence>
<evidence type="ECO:0000256" key="3">
    <source>
        <dbReference type="ARBA" id="ARBA00022723"/>
    </source>
</evidence>
<dbReference type="NCBIfam" id="NF011397">
    <property type="entry name" value="PRK14822.1"/>
    <property type="match status" value="1"/>
</dbReference>
<organism evidence="12 13">
    <name type="scientific">Candidatus Avimonoglobus intestinipullorum</name>
    <dbReference type="NCBI Taxonomy" id="2840699"/>
    <lineage>
        <taxon>Bacteria</taxon>
        <taxon>Bacillati</taxon>
        <taxon>Bacillota</taxon>
        <taxon>Clostridia</taxon>
        <taxon>Eubacteriales</taxon>
        <taxon>Candidatus Avimonoglobus</taxon>
    </lineage>
</organism>
<comment type="catalytic activity">
    <reaction evidence="8 10">
        <text>dITP + H2O = dIMP + diphosphate + H(+)</text>
        <dbReference type="Rhea" id="RHEA:28342"/>
        <dbReference type="ChEBI" id="CHEBI:15377"/>
        <dbReference type="ChEBI" id="CHEBI:15378"/>
        <dbReference type="ChEBI" id="CHEBI:33019"/>
        <dbReference type="ChEBI" id="CHEBI:61194"/>
        <dbReference type="ChEBI" id="CHEBI:61382"/>
        <dbReference type="EC" id="3.6.1.66"/>
    </reaction>
</comment>
<comment type="catalytic activity">
    <reaction evidence="9 10">
        <text>XTP + H2O = XMP + diphosphate + H(+)</text>
        <dbReference type="Rhea" id="RHEA:28610"/>
        <dbReference type="ChEBI" id="CHEBI:15377"/>
        <dbReference type="ChEBI" id="CHEBI:15378"/>
        <dbReference type="ChEBI" id="CHEBI:33019"/>
        <dbReference type="ChEBI" id="CHEBI:57464"/>
        <dbReference type="ChEBI" id="CHEBI:61314"/>
        <dbReference type="EC" id="3.6.1.66"/>
    </reaction>
</comment>
<dbReference type="GO" id="GO:0009117">
    <property type="term" value="P:nucleotide metabolic process"/>
    <property type="evidence" value="ECO:0007669"/>
    <property type="project" value="UniProtKB-KW"/>
</dbReference>
<accession>A0A9D1LUA5</accession>
<dbReference type="InterPro" id="IPR020922">
    <property type="entry name" value="dITP/XTP_pyrophosphatase"/>
</dbReference>
<evidence type="ECO:0000313" key="12">
    <source>
        <dbReference type="EMBL" id="HIU48265.1"/>
    </source>
</evidence>
<keyword evidence="7 10" id="KW-0546">Nucleotide metabolism</keyword>
<dbReference type="Gene3D" id="3.90.950.10">
    <property type="match status" value="1"/>
</dbReference>
<evidence type="ECO:0000256" key="8">
    <source>
        <dbReference type="ARBA" id="ARBA00051875"/>
    </source>
</evidence>
<feature type="binding site" evidence="10">
    <location>
        <begin position="7"/>
        <end position="12"/>
    </location>
    <ligand>
        <name>substrate</name>
    </ligand>
</feature>
<evidence type="ECO:0000256" key="6">
    <source>
        <dbReference type="ARBA" id="ARBA00022842"/>
    </source>
</evidence>
<feature type="active site" description="Proton acceptor" evidence="10">
    <location>
        <position position="69"/>
    </location>
</feature>
<dbReference type="GO" id="GO:0035870">
    <property type="term" value="F:dITP diphosphatase activity"/>
    <property type="evidence" value="ECO:0007669"/>
    <property type="project" value="UniProtKB-UniRule"/>
</dbReference>
<comment type="caution">
    <text evidence="12">The sequence shown here is derived from an EMBL/GenBank/DDBJ whole genome shotgun (WGS) entry which is preliminary data.</text>
</comment>
<name>A0A9D1LUA5_9FIRM</name>
<feature type="binding site" evidence="10">
    <location>
        <position position="69"/>
    </location>
    <ligand>
        <name>Mg(2+)</name>
        <dbReference type="ChEBI" id="CHEBI:18420"/>
    </ligand>
</feature>
<keyword evidence="5 10" id="KW-0378">Hydrolase</keyword>
<evidence type="ECO:0000256" key="2">
    <source>
        <dbReference type="ARBA" id="ARBA00011738"/>
    </source>
</evidence>
<feature type="binding site" evidence="10">
    <location>
        <position position="70"/>
    </location>
    <ligand>
        <name>substrate</name>
    </ligand>
</feature>
<dbReference type="Proteomes" id="UP000824111">
    <property type="component" value="Unassembled WGS sequence"/>
</dbReference>
<dbReference type="CDD" id="cd00515">
    <property type="entry name" value="HAM1"/>
    <property type="match status" value="1"/>
</dbReference>
<reference evidence="12" key="1">
    <citation type="submission" date="2020-10" db="EMBL/GenBank/DDBJ databases">
        <authorList>
            <person name="Gilroy R."/>
        </authorList>
    </citation>
    <scope>NUCLEOTIDE SEQUENCE</scope>
    <source>
        <strain evidence="12">ChiSjej4B22-9803</strain>
    </source>
</reference>
<evidence type="ECO:0000256" key="9">
    <source>
        <dbReference type="ARBA" id="ARBA00052017"/>
    </source>
</evidence>
<comment type="cofactor">
    <cofactor evidence="10">
        <name>Mg(2+)</name>
        <dbReference type="ChEBI" id="CHEBI:18420"/>
    </cofactor>
    <text evidence="10">Binds 1 Mg(2+) ion per subunit.</text>
</comment>
<comment type="similarity">
    <text evidence="1 10 11">Belongs to the HAM1 NTPase family.</text>
</comment>
<comment type="catalytic activity">
    <reaction evidence="10">
        <text>ITP + H2O = IMP + diphosphate + H(+)</text>
        <dbReference type="Rhea" id="RHEA:29399"/>
        <dbReference type="ChEBI" id="CHEBI:15377"/>
        <dbReference type="ChEBI" id="CHEBI:15378"/>
        <dbReference type="ChEBI" id="CHEBI:33019"/>
        <dbReference type="ChEBI" id="CHEBI:58053"/>
        <dbReference type="ChEBI" id="CHEBI:61402"/>
        <dbReference type="EC" id="3.6.1.66"/>
    </reaction>
</comment>
<comment type="caution">
    <text evidence="10">Lacks conserved residue(s) required for the propagation of feature annotation.</text>
</comment>
<evidence type="ECO:0000256" key="1">
    <source>
        <dbReference type="ARBA" id="ARBA00008023"/>
    </source>
</evidence>